<protein>
    <recommendedName>
        <fullName evidence="3">Secreted protein</fullName>
    </recommendedName>
</protein>
<dbReference type="EMBL" id="JAHRIO010073418">
    <property type="protein sequence ID" value="MEQ2182897.1"/>
    <property type="molecule type" value="Genomic_DNA"/>
</dbReference>
<comment type="caution">
    <text evidence="1">The sequence shown here is derived from an EMBL/GenBank/DDBJ whole genome shotgun (WGS) entry which is preliminary data.</text>
</comment>
<dbReference type="Proteomes" id="UP001476798">
    <property type="component" value="Unassembled WGS sequence"/>
</dbReference>
<evidence type="ECO:0000313" key="1">
    <source>
        <dbReference type="EMBL" id="MEQ2182897.1"/>
    </source>
</evidence>
<reference evidence="1 2" key="1">
    <citation type="submission" date="2021-06" db="EMBL/GenBank/DDBJ databases">
        <authorList>
            <person name="Palmer J.M."/>
        </authorList>
    </citation>
    <scope>NUCLEOTIDE SEQUENCE [LARGE SCALE GENOMIC DNA]</scope>
    <source>
        <strain evidence="1 2">GA_2019</strain>
        <tissue evidence="1">Muscle</tissue>
    </source>
</reference>
<keyword evidence="2" id="KW-1185">Reference proteome</keyword>
<evidence type="ECO:0008006" key="3">
    <source>
        <dbReference type="Google" id="ProtNLM"/>
    </source>
</evidence>
<evidence type="ECO:0000313" key="2">
    <source>
        <dbReference type="Proteomes" id="UP001476798"/>
    </source>
</evidence>
<organism evidence="1 2">
    <name type="scientific">Goodea atripinnis</name>
    <dbReference type="NCBI Taxonomy" id="208336"/>
    <lineage>
        <taxon>Eukaryota</taxon>
        <taxon>Metazoa</taxon>
        <taxon>Chordata</taxon>
        <taxon>Craniata</taxon>
        <taxon>Vertebrata</taxon>
        <taxon>Euteleostomi</taxon>
        <taxon>Actinopterygii</taxon>
        <taxon>Neopterygii</taxon>
        <taxon>Teleostei</taxon>
        <taxon>Neoteleostei</taxon>
        <taxon>Acanthomorphata</taxon>
        <taxon>Ovalentaria</taxon>
        <taxon>Atherinomorphae</taxon>
        <taxon>Cyprinodontiformes</taxon>
        <taxon>Goodeidae</taxon>
        <taxon>Goodea</taxon>
    </lineage>
</organism>
<gene>
    <name evidence="1" type="ORF">GOODEAATRI_027002</name>
</gene>
<sequence length="171" mass="18362">MLSHRRSRLLLALDSMVASPVLHGSLHVQHLPGIPSAAFHPLFAHGDPLCCLPRAPNGREFHAVGPTTSSSLLRTGADILSTMVLRNMVVSRGFLSMSCSASCFHLSNCLEMYVAGFSLSPRGSPFSALGSTLAGYSARKFESPFVHIVTGQSFYFQAMVKAIHVSFSPIS</sequence>
<proteinExistence type="predicted"/>
<accession>A0ABV0PHE4</accession>
<name>A0ABV0PHE4_9TELE</name>